<dbReference type="Proteomes" id="UP000789595">
    <property type="component" value="Unassembled WGS sequence"/>
</dbReference>
<organism evidence="2 3">
    <name type="scientific">Pelagomonas calceolata</name>
    <dbReference type="NCBI Taxonomy" id="35677"/>
    <lineage>
        <taxon>Eukaryota</taxon>
        <taxon>Sar</taxon>
        <taxon>Stramenopiles</taxon>
        <taxon>Ochrophyta</taxon>
        <taxon>Pelagophyceae</taxon>
        <taxon>Pelagomonadales</taxon>
        <taxon>Pelagomonadaceae</taxon>
        <taxon>Pelagomonas</taxon>
    </lineage>
</organism>
<dbReference type="AlphaFoldDB" id="A0A8J2X1B2"/>
<feature type="compositionally biased region" description="Basic and acidic residues" evidence="1">
    <location>
        <begin position="51"/>
        <end position="71"/>
    </location>
</feature>
<gene>
    <name evidence="2" type="ORF">PECAL_5P14780</name>
</gene>
<feature type="compositionally biased region" description="Basic and acidic residues" evidence="1">
    <location>
        <begin position="11"/>
        <end position="44"/>
    </location>
</feature>
<dbReference type="EMBL" id="CAKKNE010000005">
    <property type="protein sequence ID" value="CAH0376883.1"/>
    <property type="molecule type" value="Genomic_DNA"/>
</dbReference>
<proteinExistence type="predicted"/>
<feature type="region of interest" description="Disordered" evidence="1">
    <location>
        <begin position="1"/>
        <end position="92"/>
    </location>
</feature>
<keyword evidence="3" id="KW-1185">Reference proteome</keyword>
<name>A0A8J2X1B2_9STRA</name>
<reference evidence="2" key="1">
    <citation type="submission" date="2021-11" db="EMBL/GenBank/DDBJ databases">
        <authorList>
            <consortium name="Genoscope - CEA"/>
            <person name="William W."/>
        </authorList>
    </citation>
    <scope>NUCLEOTIDE SEQUENCE</scope>
</reference>
<protein>
    <submittedName>
        <fullName evidence="2">Uncharacterized protein</fullName>
    </submittedName>
</protein>
<sequence>MASQPQRSRSRSRDDSDADPPRRDPEREQLERDLDDLERWKETGELPPGYDSREQLERDLADLSRLNDQRELPPGYSYLPPRPPPPPRRFQRSDRVVCSLGGGFGWLPGAVQSVNEPNPQDPTELFPYVVKLDPPLGKLISVPEDRKNFCRSEICFDGDVPGGAQFSIACLPLNPTKKRRFAVGDKVCVAVEDPEDVHTDWAAGEVVQVDVDVGAASKMPYRVRLDDTGGRSVLVHREEHRFIRSRDLQAPGPRTGATRVLDKFVTRQKKDGSWEKVDHETLKVRACADPNADEGDY</sequence>
<dbReference type="OrthoDB" id="10560638at2759"/>
<comment type="caution">
    <text evidence="2">The sequence shown here is derived from an EMBL/GenBank/DDBJ whole genome shotgun (WGS) entry which is preliminary data.</text>
</comment>
<accession>A0A8J2X1B2</accession>
<evidence type="ECO:0000313" key="3">
    <source>
        <dbReference type="Proteomes" id="UP000789595"/>
    </source>
</evidence>
<evidence type="ECO:0000256" key="1">
    <source>
        <dbReference type="SAM" id="MobiDB-lite"/>
    </source>
</evidence>
<evidence type="ECO:0000313" key="2">
    <source>
        <dbReference type="EMBL" id="CAH0376883.1"/>
    </source>
</evidence>